<evidence type="ECO:0000313" key="3">
    <source>
        <dbReference type="Proteomes" id="UP000011566"/>
    </source>
</evidence>
<name>M0M4R2_9EURY</name>
<dbReference type="EMBL" id="AOMB01000009">
    <property type="protein sequence ID" value="EMA40802.1"/>
    <property type="molecule type" value="Genomic_DNA"/>
</dbReference>
<reference evidence="2 3" key="1">
    <citation type="journal article" date="2014" name="PLoS Genet.">
        <title>Phylogenetically driven sequencing of extremely halophilic archaea reveals strategies for static and dynamic osmo-response.</title>
        <authorList>
            <person name="Becker E.A."/>
            <person name="Seitzer P.M."/>
            <person name="Tritt A."/>
            <person name="Larsen D."/>
            <person name="Krusor M."/>
            <person name="Yao A.I."/>
            <person name="Wu D."/>
            <person name="Madern D."/>
            <person name="Eisen J.A."/>
            <person name="Darling A.E."/>
            <person name="Facciotti M.T."/>
        </authorList>
    </citation>
    <scope>NUCLEOTIDE SEQUENCE [LARGE SCALE GENOMIC DNA]</scope>
    <source>
        <strain evidence="2 3">100A6</strain>
    </source>
</reference>
<protein>
    <recommendedName>
        <fullName evidence="4">DUF4013 domain-containing protein</fullName>
    </recommendedName>
</protein>
<feature type="transmembrane region" description="Helical" evidence="1">
    <location>
        <begin position="109"/>
        <end position="133"/>
    </location>
</feature>
<dbReference type="Proteomes" id="UP000011566">
    <property type="component" value="Unassembled WGS sequence"/>
</dbReference>
<evidence type="ECO:0000256" key="1">
    <source>
        <dbReference type="SAM" id="Phobius"/>
    </source>
</evidence>
<keyword evidence="1" id="KW-1133">Transmembrane helix</keyword>
<keyword evidence="1" id="KW-0472">Membrane</keyword>
<organism evidence="2 3">
    <name type="scientific">Halococcus hamelinensis 100A6</name>
    <dbReference type="NCBI Taxonomy" id="1132509"/>
    <lineage>
        <taxon>Archaea</taxon>
        <taxon>Methanobacteriati</taxon>
        <taxon>Methanobacteriota</taxon>
        <taxon>Stenosarchaea group</taxon>
        <taxon>Halobacteria</taxon>
        <taxon>Halobacteriales</taxon>
        <taxon>Halococcaceae</taxon>
        <taxon>Halococcus</taxon>
    </lineage>
</organism>
<feature type="transmembrane region" description="Helical" evidence="1">
    <location>
        <begin position="75"/>
        <end position="102"/>
    </location>
</feature>
<gene>
    <name evidence="2" type="ORF">C447_03371</name>
</gene>
<keyword evidence="1" id="KW-0812">Transmembrane</keyword>
<comment type="caution">
    <text evidence="2">The sequence shown here is derived from an EMBL/GenBank/DDBJ whole genome shotgun (WGS) entry which is preliminary data.</text>
</comment>
<dbReference type="InterPro" id="IPR025098">
    <property type="entry name" value="DUF4013"/>
</dbReference>
<evidence type="ECO:0008006" key="4">
    <source>
        <dbReference type="Google" id="ProtNLM"/>
    </source>
</evidence>
<sequence length="235" mass="24591">MTTMISESITYLQNSDEVVKTVLIGGLLSISSVLLVPAFVVSGYLVRVLQRTMNGNDEAPVFEDWERLLVDGLKAFAIAAVYGLVPAIVGFVLVGGGIMAAFSGDAGSLIGGTSIFVGLLLSMVLGLAAWYVIPAATANFAETGRLSDGFDIGTLRPVLLSRTYATGWLLALGVIVLGGLVAGVLNVVPLLGTIVGVFVSFYAAVAAYYIIGHTWADLRTVETHHEGTVDERPAA</sequence>
<evidence type="ECO:0000313" key="2">
    <source>
        <dbReference type="EMBL" id="EMA40802.1"/>
    </source>
</evidence>
<keyword evidence="3" id="KW-1185">Reference proteome</keyword>
<dbReference type="PATRIC" id="fig|1132509.6.peg.792"/>
<dbReference type="AlphaFoldDB" id="M0M4R2"/>
<accession>M0M4R2</accession>
<feature type="transmembrane region" description="Helical" evidence="1">
    <location>
        <begin position="21"/>
        <end position="46"/>
    </location>
</feature>
<proteinExistence type="predicted"/>
<feature type="transmembrane region" description="Helical" evidence="1">
    <location>
        <begin position="190"/>
        <end position="211"/>
    </location>
</feature>
<feature type="transmembrane region" description="Helical" evidence="1">
    <location>
        <begin position="165"/>
        <end position="185"/>
    </location>
</feature>
<dbReference type="eggNOG" id="arCOG02879">
    <property type="taxonomic scope" value="Archaea"/>
</dbReference>
<dbReference type="Pfam" id="PF13197">
    <property type="entry name" value="DUF4013"/>
    <property type="match status" value="1"/>
</dbReference>